<evidence type="ECO:0000256" key="3">
    <source>
        <dbReference type="ARBA" id="ARBA00022475"/>
    </source>
</evidence>
<keyword evidence="4 8" id="KW-0812">Transmembrane</keyword>
<feature type="transmembrane region" description="Helical" evidence="8">
    <location>
        <begin position="611"/>
        <end position="632"/>
    </location>
</feature>
<comment type="subcellular location">
    <subcellularLocation>
        <location evidence="1 8">Cell membrane</location>
        <topology evidence="1 8">Multi-pass membrane protein</topology>
    </subcellularLocation>
</comment>
<keyword evidence="3" id="KW-1003">Cell membrane</keyword>
<feature type="domain" description="Kazal-like" evidence="9">
    <location>
        <begin position="395"/>
        <end position="449"/>
    </location>
</feature>
<dbReference type="PANTHER" id="PTHR11388:SF76">
    <property type="entry name" value="SOLUTE CARRIER ORGANIC ANION TRANSPORTER FAMILY MEMBER"/>
    <property type="match status" value="1"/>
</dbReference>
<feature type="transmembrane region" description="Helical" evidence="8">
    <location>
        <begin position="560"/>
        <end position="582"/>
    </location>
</feature>
<gene>
    <name evidence="10" type="ORF">TCAL_04473</name>
</gene>
<accession>A0A553NWZ7</accession>
<dbReference type="Pfam" id="PF07648">
    <property type="entry name" value="Kazal_2"/>
    <property type="match status" value="1"/>
</dbReference>
<sequence>MVLYGILVIIQSMLFTYLSATLSTLEKKFGIKSKEAAYIMSGNEISQFLFIFALPFIVKAKRRPLWTSLGLVCTGIGCFLMALPHWLSPVAEVLELEELEFQRNHSSTAGLCGSVYHPASLEGSCDAEGNRNIDLVGLIIVFIGIVLTGIGNCVFWSFGIAYLDDNSGHGNSPIMLSITYTFRLLGPTLGFLLASFCLKTFVNPGVDPGYDETDPRWVGAWWLGYPIIGALILVFAFPLAFFPQRLPKEGTDADRKEKEDLMKSGLNEFMNTNSFRASIMRLLKNKLFMYNFFSSIFYAFAFMGFGTFMPKYIEFQFRITGSNSSTYAGGIGTGSKAMGLLISGFLIAKFKPSARFLSGYSVVLGLIFFGVLIAISTLGCPTSMVHGTMGENGIIDIKSSCNNECECPSSRLEPICSKDGTTNFYSPCQAGCLSKRSFTPNKKEGDEEDPKDTLVFEDCSCVQEAWNQSNFKYSRDWILNDFFPGQEHITDDLITAKMEEVDPIPIDSAFKGWCPVDCGNVFATFGITMFVVMILGSTGRIGNMLVALRCIEIRDKSLSVAFNVIFLSLLAMLPGPVVYGFLIDNICILWQEECGEPTNCLLYDSDQLRLVLMLTTAGIMFIGVLFDIGVWYHSKGLVIFYEEEDTKSSSNEVRHDSKDDVQTMERYASSLSINASCKNALAAGPTH</sequence>
<evidence type="ECO:0000256" key="8">
    <source>
        <dbReference type="RuleBase" id="RU362056"/>
    </source>
</evidence>
<feature type="transmembrane region" description="Helical" evidence="8">
    <location>
        <begin position="184"/>
        <end position="202"/>
    </location>
</feature>
<keyword evidence="6 8" id="KW-0472">Membrane</keyword>
<dbReference type="PANTHER" id="PTHR11388">
    <property type="entry name" value="ORGANIC ANION TRANSPORTER"/>
    <property type="match status" value="1"/>
</dbReference>
<keyword evidence="11" id="KW-1185">Reference proteome</keyword>
<evidence type="ECO:0000256" key="5">
    <source>
        <dbReference type="ARBA" id="ARBA00022989"/>
    </source>
</evidence>
<evidence type="ECO:0000256" key="4">
    <source>
        <dbReference type="ARBA" id="ARBA00022692"/>
    </source>
</evidence>
<evidence type="ECO:0000313" key="11">
    <source>
        <dbReference type="Proteomes" id="UP000318571"/>
    </source>
</evidence>
<dbReference type="PROSITE" id="PS51465">
    <property type="entry name" value="KAZAL_2"/>
    <property type="match status" value="1"/>
</dbReference>
<feature type="transmembrane region" description="Helical" evidence="8">
    <location>
        <begin position="65"/>
        <end position="87"/>
    </location>
</feature>
<comment type="caution">
    <text evidence="10">The sequence shown here is derived from an EMBL/GenBank/DDBJ whole genome shotgun (WGS) entry which is preliminary data.</text>
</comment>
<dbReference type="OMA" id="WVIHRTR"/>
<name>A0A553NWZ7_TIGCA</name>
<feature type="transmembrane region" description="Helical" evidence="8">
    <location>
        <begin position="287"/>
        <end position="307"/>
    </location>
</feature>
<dbReference type="InterPro" id="IPR004156">
    <property type="entry name" value="OATP"/>
</dbReference>
<evidence type="ECO:0000259" key="9">
    <source>
        <dbReference type="PROSITE" id="PS51465"/>
    </source>
</evidence>
<feature type="transmembrane region" description="Helical" evidence="8">
    <location>
        <begin position="222"/>
        <end position="242"/>
    </location>
</feature>
<dbReference type="GO" id="GO:0015347">
    <property type="term" value="F:sodium-independent organic anion transmembrane transporter activity"/>
    <property type="evidence" value="ECO:0007669"/>
    <property type="project" value="TreeGrafter"/>
</dbReference>
<feature type="transmembrane region" description="Helical" evidence="8">
    <location>
        <begin position="360"/>
        <end position="379"/>
    </location>
</feature>
<dbReference type="Pfam" id="PF03137">
    <property type="entry name" value="OATP"/>
    <property type="match status" value="1"/>
</dbReference>
<keyword evidence="8" id="KW-0406">Ion transport</keyword>
<protein>
    <recommendedName>
        <fullName evidence="8">Solute carrier organic anion transporter family member</fullName>
    </recommendedName>
</protein>
<feature type="transmembrane region" description="Helical" evidence="8">
    <location>
        <begin position="138"/>
        <end position="163"/>
    </location>
</feature>
<dbReference type="AlphaFoldDB" id="A0A553NWZ7"/>
<feature type="transmembrane region" description="Helical" evidence="8">
    <location>
        <begin position="327"/>
        <end position="348"/>
    </location>
</feature>
<keyword evidence="5 8" id="KW-1133">Transmembrane helix</keyword>
<evidence type="ECO:0000256" key="2">
    <source>
        <dbReference type="ARBA" id="ARBA00009657"/>
    </source>
</evidence>
<dbReference type="SUPFAM" id="SSF103473">
    <property type="entry name" value="MFS general substrate transporter"/>
    <property type="match status" value="1"/>
</dbReference>
<dbReference type="Gene3D" id="1.20.1250.20">
    <property type="entry name" value="MFS general substrate transporter like domains"/>
    <property type="match status" value="1"/>
</dbReference>
<comment type="similarity">
    <text evidence="2 8">Belongs to the organo anion transporter (TC 2.A.60) family.</text>
</comment>
<dbReference type="EMBL" id="VCGU01000009">
    <property type="protein sequence ID" value="TRY69950.1"/>
    <property type="molecule type" value="Genomic_DNA"/>
</dbReference>
<dbReference type="InterPro" id="IPR036259">
    <property type="entry name" value="MFS_trans_sf"/>
</dbReference>
<keyword evidence="8" id="KW-0813">Transport</keyword>
<feature type="transmembrane region" description="Helical" evidence="8">
    <location>
        <begin position="521"/>
        <end position="548"/>
    </location>
</feature>
<dbReference type="GO" id="GO:0016323">
    <property type="term" value="C:basolateral plasma membrane"/>
    <property type="evidence" value="ECO:0007669"/>
    <property type="project" value="TreeGrafter"/>
</dbReference>
<dbReference type="NCBIfam" id="TIGR00805">
    <property type="entry name" value="oat"/>
    <property type="match status" value="1"/>
</dbReference>
<reference evidence="10 11" key="1">
    <citation type="journal article" date="2018" name="Nat. Ecol. Evol.">
        <title>Genomic signatures of mitonuclear coevolution across populations of Tigriopus californicus.</title>
        <authorList>
            <person name="Barreto F.S."/>
            <person name="Watson E.T."/>
            <person name="Lima T.G."/>
            <person name="Willett C.S."/>
            <person name="Edmands S."/>
            <person name="Li W."/>
            <person name="Burton R.S."/>
        </authorList>
    </citation>
    <scope>NUCLEOTIDE SEQUENCE [LARGE SCALE GENOMIC DNA]</scope>
    <source>
        <strain evidence="10 11">San Diego</strain>
    </source>
</reference>
<organism evidence="10 11">
    <name type="scientific">Tigriopus californicus</name>
    <name type="common">Marine copepod</name>
    <dbReference type="NCBI Taxonomy" id="6832"/>
    <lineage>
        <taxon>Eukaryota</taxon>
        <taxon>Metazoa</taxon>
        <taxon>Ecdysozoa</taxon>
        <taxon>Arthropoda</taxon>
        <taxon>Crustacea</taxon>
        <taxon>Multicrustacea</taxon>
        <taxon>Hexanauplia</taxon>
        <taxon>Copepoda</taxon>
        <taxon>Harpacticoida</taxon>
        <taxon>Harpacticidae</taxon>
        <taxon>Tigriopus</taxon>
    </lineage>
</organism>
<dbReference type="CDD" id="cd17336">
    <property type="entry name" value="MFS_SLCO_OATP"/>
    <property type="match status" value="1"/>
</dbReference>
<evidence type="ECO:0000256" key="7">
    <source>
        <dbReference type="ARBA" id="ARBA00023157"/>
    </source>
</evidence>
<comment type="caution">
    <text evidence="8">Lacks conserved residue(s) required for the propagation of feature annotation.</text>
</comment>
<evidence type="ECO:0000313" key="10">
    <source>
        <dbReference type="EMBL" id="TRY69950.1"/>
    </source>
</evidence>
<evidence type="ECO:0000256" key="6">
    <source>
        <dbReference type="ARBA" id="ARBA00023136"/>
    </source>
</evidence>
<dbReference type="Proteomes" id="UP000318571">
    <property type="component" value="Chromosome 9"/>
</dbReference>
<dbReference type="InterPro" id="IPR002350">
    <property type="entry name" value="Kazal_dom"/>
</dbReference>
<dbReference type="GO" id="GO:0043252">
    <property type="term" value="P:sodium-independent organic anion transport"/>
    <property type="evidence" value="ECO:0007669"/>
    <property type="project" value="TreeGrafter"/>
</dbReference>
<proteinExistence type="inferred from homology"/>
<keyword evidence="7" id="KW-1015">Disulfide bond</keyword>
<feature type="transmembrane region" description="Helical" evidence="8">
    <location>
        <begin position="36"/>
        <end position="58"/>
    </location>
</feature>
<dbReference type="GO" id="GO:0006811">
    <property type="term" value="P:monoatomic ion transport"/>
    <property type="evidence" value="ECO:0007669"/>
    <property type="project" value="UniProtKB-KW"/>
</dbReference>
<evidence type="ECO:0000256" key="1">
    <source>
        <dbReference type="ARBA" id="ARBA00004651"/>
    </source>
</evidence>